<feature type="region of interest" description="Disordered" evidence="1">
    <location>
        <begin position="229"/>
        <end position="256"/>
    </location>
</feature>
<evidence type="ECO:0000313" key="2">
    <source>
        <dbReference type="EMBL" id="XDJ15100.1"/>
    </source>
</evidence>
<accession>A0AB39CE32</accession>
<proteinExistence type="predicted"/>
<reference evidence="2" key="1">
    <citation type="submission" date="2024-07" db="EMBL/GenBank/DDBJ databases">
        <authorList>
            <person name="Bringhurst R.M."/>
            <person name="Homer T.E."/>
        </authorList>
    </citation>
    <scope>NUCLEOTIDE SEQUENCE</scope>
</reference>
<organism evidence="2">
    <name type="scientific">Pseudomonas phage HRDY3</name>
    <dbReference type="NCBI Taxonomy" id="3236930"/>
    <lineage>
        <taxon>Viruses</taxon>
    </lineage>
</organism>
<name>A0AB39CE32_9VIRU</name>
<evidence type="ECO:0000256" key="1">
    <source>
        <dbReference type="SAM" id="MobiDB-lite"/>
    </source>
</evidence>
<protein>
    <submittedName>
        <fullName evidence="2">Uncharacterized protein</fullName>
    </submittedName>
</protein>
<sequence>MTMGLPRSLDQLTRSEHIDIVAGNTRVGMHDGFPSKQVFRVEHRPVPNGTFRCDPAIPPWRYANALAMHVPQDIPRTRHENINYYDEPEQPLGMNEFNVPDSELVDFNNDSARQLGRYKELFYKGAASLSALHEASEYVEAALNSGLDIELDMDKALLSAFVPLSRLDALAAMVKATSNLTGPQQDSFIEKVMAFLAEKTAHALDKFDAGEAMRRGIQNQKELYARVRAQEESGNTPRMQQQTEQTMWGVRGTRQR</sequence>
<feature type="compositionally biased region" description="Polar residues" evidence="1">
    <location>
        <begin position="232"/>
        <end position="246"/>
    </location>
</feature>
<dbReference type="EMBL" id="PQ015379">
    <property type="protein sequence ID" value="XDJ15100.1"/>
    <property type="molecule type" value="Genomic_DNA"/>
</dbReference>